<dbReference type="GO" id="GO:0046872">
    <property type="term" value="F:metal ion binding"/>
    <property type="evidence" value="ECO:0007669"/>
    <property type="project" value="InterPro"/>
</dbReference>
<dbReference type="InterPro" id="IPR011761">
    <property type="entry name" value="ATP-grasp"/>
</dbReference>
<evidence type="ECO:0000259" key="2">
    <source>
        <dbReference type="PROSITE" id="PS50975"/>
    </source>
</evidence>
<keyword evidence="1" id="KW-0812">Transmembrane</keyword>
<evidence type="ECO:0000256" key="1">
    <source>
        <dbReference type="SAM" id="Phobius"/>
    </source>
</evidence>
<gene>
    <name evidence="3" type="ORF">UFOPK3614_00500</name>
</gene>
<dbReference type="AlphaFoldDB" id="A0A6J7H0A2"/>
<dbReference type="EMBL" id="CAFBMS010000019">
    <property type="protein sequence ID" value="CAB4914377.1"/>
    <property type="molecule type" value="Genomic_DNA"/>
</dbReference>
<feature type="domain" description="ATP-grasp" evidence="2">
    <location>
        <begin position="118"/>
        <end position="298"/>
    </location>
</feature>
<protein>
    <submittedName>
        <fullName evidence="3">Unannotated protein</fullName>
    </submittedName>
</protein>
<name>A0A6J7H0A2_9ZZZZ</name>
<reference evidence="3" key="1">
    <citation type="submission" date="2020-05" db="EMBL/GenBank/DDBJ databases">
        <authorList>
            <person name="Chiriac C."/>
            <person name="Salcher M."/>
            <person name="Ghai R."/>
            <person name="Kavagutti S V."/>
        </authorList>
    </citation>
    <scope>NUCLEOTIDE SEQUENCE</scope>
</reference>
<dbReference type="GO" id="GO:0005524">
    <property type="term" value="F:ATP binding"/>
    <property type="evidence" value="ECO:0007669"/>
    <property type="project" value="InterPro"/>
</dbReference>
<accession>A0A6J7H0A2</accession>
<dbReference type="InterPro" id="IPR003806">
    <property type="entry name" value="ATP-grasp_PylC-type"/>
</dbReference>
<dbReference type="SUPFAM" id="SSF56059">
    <property type="entry name" value="Glutathione synthetase ATP-binding domain-like"/>
    <property type="match status" value="1"/>
</dbReference>
<feature type="transmembrane region" description="Helical" evidence="1">
    <location>
        <begin position="355"/>
        <end position="372"/>
    </location>
</feature>
<evidence type="ECO:0000313" key="3">
    <source>
        <dbReference type="EMBL" id="CAB4914377.1"/>
    </source>
</evidence>
<dbReference type="PROSITE" id="PS50975">
    <property type="entry name" value="ATP_GRASP"/>
    <property type="match status" value="1"/>
</dbReference>
<proteinExistence type="predicted"/>
<keyword evidence="1" id="KW-1133">Transmembrane helix</keyword>
<dbReference type="Pfam" id="PF02655">
    <property type="entry name" value="ATP-grasp_3"/>
    <property type="match status" value="1"/>
</dbReference>
<organism evidence="3">
    <name type="scientific">freshwater metagenome</name>
    <dbReference type="NCBI Taxonomy" id="449393"/>
    <lineage>
        <taxon>unclassified sequences</taxon>
        <taxon>metagenomes</taxon>
        <taxon>ecological metagenomes</taxon>
    </lineage>
</organism>
<dbReference type="Gene3D" id="3.30.470.20">
    <property type="entry name" value="ATP-grasp fold, B domain"/>
    <property type="match status" value="1"/>
</dbReference>
<sequence>MNKFLICENAELLKNFPKVIKEENSKTVVISGEKSALTKNKHIDTFIAIKKIAKKDFIDQLIANEKLISKLDGWIIWGNDELMRRVVTSNLSLEEKLRILPAKKKIGLQMLGSKVGLAKVSNRIKLNVPNTIVVKNSNELEKHIQSFPTPFIVKADRFGGGEFVKKVSTMKERKELNIPKEWFPVVVQDFVLGKLVSVEGFFKDGKLIAWVSSSKTRTLGPFGASYSRTYESAQENGFELDLIRIAKECGLNGMFNCTFISKDGKYYLIEADARPNSWHFLYSFFKIPILEIMGGSHEIPATPLTINLKNKKVKIIDLDRAIPYALSEKNYRIILESILGVANSTQWLAGKKIKALKILALSIFLLLLTWLPNGPLNRIKNLNVTKFMHHKIFER</sequence>
<keyword evidence="1" id="KW-0472">Membrane</keyword>